<dbReference type="Gramene" id="QL12p042609:mrna">
    <property type="protein sequence ID" value="QL12p042609:mrna"/>
    <property type="gene ID" value="QL12p042609"/>
</dbReference>
<accession>A0A7N2N6T6</accession>
<reference evidence="3 4" key="1">
    <citation type="journal article" date="2016" name="G3 (Bethesda)">
        <title>First Draft Assembly and Annotation of the Genome of a California Endemic Oak Quercus lobata Nee (Fagaceae).</title>
        <authorList>
            <person name="Sork V.L."/>
            <person name="Fitz-Gibbon S.T."/>
            <person name="Puiu D."/>
            <person name="Crepeau M."/>
            <person name="Gugger P.F."/>
            <person name="Sherman R."/>
            <person name="Stevens K."/>
            <person name="Langley C.H."/>
            <person name="Pellegrini M."/>
            <person name="Salzberg S.L."/>
        </authorList>
    </citation>
    <scope>NUCLEOTIDE SEQUENCE [LARGE SCALE GENOMIC DNA]</scope>
    <source>
        <strain evidence="3 4">cv. SW786</strain>
    </source>
</reference>
<proteinExistence type="predicted"/>
<organism evidence="3 4">
    <name type="scientific">Quercus lobata</name>
    <name type="common">Valley oak</name>
    <dbReference type="NCBI Taxonomy" id="97700"/>
    <lineage>
        <taxon>Eukaryota</taxon>
        <taxon>Viridiplantae</taxon>
        <taxon>Streptophyta</taxon>
        <taxon>Embryophyta</taxon>
        <taxon>Tracheophyta</taxon>
        <taxon>Spermatophyta</taxon>
        <taxon>Magnoliopsida</taxon>
        <taxon>eudicotyledons</taxon>
        <taxon>Gunneridae</taxon>
        <taxon>Pentapetalae</taxon>
        <taxon>rosids</taxon>
        <taxon>fabids</taxon>
        <taxon>Fagales</taxon>
        <taxon>Fagaceae</taxon>
        <taxon>Quercus</taxon>
    </lineage>
</organism>
<sequence>MEGSYHRSLKRKPNTCIYNYHFAKHISLKTFSCALLPQCFCLGFEDLNLKMSDSGEVMSKLVEDPSDSESSSNEVLSTFLNKNIKKKGKIGIQGTSTMFGKKRSDREFAPTSGTMVKIEIKNGKTQMVSDNRWIGAIITKVFDGVRYIGQVTSYEVETGCFKVVYEDNSYEEVAEEEIPQILAPPDLIRSYYNRAAMGGRPRKSSYRRKKKPAQENKVPTPPRLTNSAKKAKTPKKVSTYVPLAIREKKKDSYYWY</sequence>
<feature type="domain" description="PTM/DIR17-like Tudor" evidence="2">
    <location>
        <begin position="137"/>
        <end position="182"/>
    </location>
</feature>
<dbReference type="PANTHER" id="PTHR37384:SF1">
    <property type="entry name" value="OS01G0835600 PROTEIN"/>
    <property type="match status" value="1"/>
</dbReference>
<feature type="compositionally biased region" description="Basic residues" evidence="1">
    <location>
        <begin position="200"/>
        <end position="211"/>
    </location>
</feature>
<reference evidence="3" key="2">
    <citation type="submission" date="2021-01" db="UniProtKB">
        <authorList>
            <consortium name="EnsemblPlants"/>
        </authorList>
    </citation>
    <scope>IDENTIFICATION</scope>
</reference>
<name>A0A7N2N6T6_QUELO</name>
<dbReference type="Proteomes" id="UP000594261">
    <property type="component" value="Chromosome 12"/>
</dbReference>
<evidence type="ECO:0000313" key="3">
    <source>
        <dbReference type="EnsemblPlants" id="QL12p042609:mrna"/>
    </source>
</evidence>
<dbReference type="Pfam" id="PF21743">
    <property type="entry name" value="PTM_DIR17_Tudor"/>
    <property type="match status" value="1"/>
</dbReference>
<evidence type="ECO:0000256" key="1">
    <source>
        <dbReference type="SAM" id="MobiDB-lite"/>
    </source>
</evidence>
<feature type="region of interest" description="Disordered" evidence="1">
    <location>
        <begin position="198"/>
        <end position="237"/>
    </location>
</feature>
<protein>
    <recommendedName>
        <fullName evidence="2">PTM/DIR17-like Tudor domain-containing protein</fullName>
    </recommendedName>
</protein>
<keyword evidence="4" id="KW-1185">Reference proteome</keyword>
<evidence type="ECO:0000259" key="2">
    <source>
        <dbReference type="Pfam" id="PF21743"/>
    </source>
</evidence>
<dbReference type="PANTHER" id="PTHR37384">
    <property type="entry name" value="OS01G0835600 PROTEIN"/>
    <property type="match status" value="1"/>
</dbReference>
<dbReference type="EnsemblPlants" id="QL12p042609:mrna">
    <property type="protein sequence ID" value="QL12p042609:mrna"/>
    <property type="gene ID" value="QL12p042609"/>
</dbReference>
<dbReference type="InterPro" id="IPR047365">
    <property type="entry name" value="Tudor_AtPTM-like"/>
</dbReference>
<dbReference type="InParanoid" id="A0A7N2N6T6"/>
<dbReference type="AlphaFoldDB" id="A0A7N2N6T6"/>
<dbReference type="EMBL" id="LRBV02000012">
    <property type="status" value="NOT_ANNOTATED_CDS"/>
    <property type="molecule type" value="Genomic_DNA"/>
</dbReference>
<evidence type="ECO:0000313" key="4">
    <source>
        <dbReference type="Proteomes" id="UP000594261"/>
    </source>
</evidence>